<name>A0A0F5YHH0_9CYAN</name>
<comment type="caution">
    <text evidence="1">The sequence shown here is derived from an EMBL/GenBank/DDBJ whole genome shotgun (WGS) entry which is preliminary data.</text>
</comment>
<dbReference type="PANTHER" id="PTHR40274:SF3">
    <property type="entry name" value="VIRGINIAMYCIN B LYASE"/>
    <property type="match status" value="1"/>
</dbReference>
<protein>
    <recommendedName>
        <fullName evidence="3">PEP-CTERM protein-sorting domain-containing protein</fullName>
    </recommendedName>
</protein>
<dbReference type="PATRIC" id="fig|1637645.4.peg.4731"/>
<reference evidence="1 2" key="1">
    <citation type="submission" date="2015-06" db="EMBL/GenBank/DDBJ databases">
        <title>Draft genome assembly of filamentous brackish cyanobacterium Limnoraphis robusta strain CS-951.</title>
        <authorList>
            <person name="Willis A."/>
            <person name="Parks M."/>
            <person name="Burford M.A."/>
        </authorList>
    </citation>
    <scope>NUCLEOTIDE SEQUENCE [LARGE SCALE GENOMIC DNA]</scope>
    <source>
        <strain evidence="1 2">CS-951</strain>
    </source>
</reference>
<evidence type="ECO:0008006" key="3">
    <source>
        <dbReference type="Google" id="ProtNLM"/>
    </source>
</evidence>
<dbReference type="EMBL" id="LATL02000238">
    <property type="protein sequence ID" value="KKD38359.1"/>
    <property type="molecule type" value="Genomic_DNA"/>
</dbReference>
<dbReference type="InterPro" id="IPR015943">
    <property type="entry name" value="WD40/YVTN_repeat-like_dom_sf"/>
</dbReference>
<dbReference type="PANTHER" id="PTHR40274">
    <property type="entry name" value="VIRGINIAMYCIN B LYASE"/>
    <property type="match status" value="1"/>
</dbReference>
<dbReference type="SUPFAM" id="SSF63829">
    <property type="entry name" value="Calcium-dependent phosphotriesterase"/>
    <property type="match status" value="1"/>
</dbReference>
<dbReference type="Gene3D" id="2.130.10.10">
    <property type="entry name" value="YVTN repeat-like/Quinoprotein amine dehydrogenase"/>
    <property type="match status" value="2"/>
</dbReference>
<dbReference type="AlphaFoldDB" id="A0A0F5YHH0"/>
<dbReference type="Proteomes" id="UP000033607">
    <property type="component" value="Unassembled WGS sequence"/>
</dbReference>
<sequence>MIGTLAFPGVNALPSQAALLVGNTEGNNILLFDEQNGEFLREFIAPGSGGLLSPDDLNFGPDGNLYITSGTTPETSAILRYNGITGEFIDIFASGNGLFRPYGAAFGPDGYLYVSSFLSDEILRFDGLTGAFVDVFASGNGQPGGLNGPNDLLFSPDGSLYVTTEGSIATNGQADFSAGLPSQVLRFDLATKTSTVFAEPTPSPDSFGFVSLLGLALGFEGDLWVSDFANDIRRYDLETGDLVSVLSTNYTGTIPSNNFIGNLTFDPNNILYAVGFDFTNGNVGAILRYDGITVEPLPSVGNTSAVFVAPNDKLLRPIGITFTTQIPLKTVPEPVSVLSLLAIGVWGIQTKFRR</sequence>
<gene>
    <name evidence="1" type="ORF">WN50_09250</name>
</gene>
<proteinExistence type="predicted"/>
<organism evidence="1 2">
    <name type="scientific">Limnoraphis robusta CS-951</name>
    <dbReference type="NCBI Taxonomy" id="1637645"/>
    <lineage>
        <taxon>Bacteria</taxon>
        <taxon>Bacillati</taxon>
        <taxon>Cyanobacteriota</taxon>
        <taxon>Cyanophyceae</taxon>
        <taxon>Oscillatoriophycideae</taxon>
        <taxon>Oscillatoriales</taxon>
        <taxon>Sirenicapillariaceae</taxon>
        <taxon>Limnoraphis</taxon>
    </lineage>
</organism>
<accession>A0A0F5YHH0</accession>
<evidence type="ECO:0000313" key="1">
    <source>
        <dbReference type="EMBL" id="KKD38359.1"/>
    </source>
</evidence>
<dbReference type="InterPro" id="IPR051344">
    <property type="entry name" value="Vgb"/>
</dbReference>
<evidence type="ECO:0000313" key="2">
    <source>
        <dbReference type="Proteomes" id="UP000033607"/>
    </source>
</evidence>